<sequence>MKKKQNRNEVELTEGKPRRFEYLKQRSVQGRIATNFKYSDATLNVKDGVVHMRDQTRLIKSYCECGLNRP</sequence>
<name>A0A2S9J2T2_9SPHI</name>
<comment type="caution">
    <text evidence="1">The sequence shown here is derived from an EMBL/GenBank/DDBJ whole genome shotgun (WGS) entry which is preliminary data.</text>
</comment>
<organism evidence="1 2">
    <name type="scientific">Sphingobacterium haloxyli</name>
    <dbReference type="NCBI Taxonomy" id="2100533"/>
    <lineage>
        <taxon>Bacteria</taxon>
        <taxon>Pseudomonadati</taxon>
        <taxon>Bacteroidota</taxon>
        <taxon>Sphingobacteriia</taxon>
        <taxon>Sphingobacteriales</taxon>
        <taxon>Sphingobacteriaceae</taxon>
        <taxon>Sphingobacterium</taxon>
    </lineage>
</organism>
<evidence type="ECO:0000313" key="2">
    <source>
        <dbReference type="Proteomes" id="UP000239711"/>
    </source>
</evidence>
<evidence type="ECO:0000313" key="1">
    <source>
        <dbReference type="EMBL" id="PRD47085.1"/>
    </source>
</evidence>
<protein>
    <submittedName>
        <fullName evidence="1">Uncharacterized protein</fullName>
    </submittedName>
</protein>
<proteinExistence type="predicted"/>
<gene>
    <name evidence="1" type="ORF">C5745_11730</name>
</gene>
<dbReference type="EMBL" id="PVBQ01000008">
    <property type="protein sequence ID" value="PRD47085.1"/>
    <property type="molecule type" value="Genomic_DNA"/>
</dbReference>
<keyword evidence="2" id="KW-1185">Reference proteome</keyword>
<accession>A0A2S9J2T2</accession>
<dbReference type="AlphaFoldDB" id="A0A2S9J2T2"/>
<dbReference type="Proteomes" id="UP000239711">
    <property type="component" value="Unassembled WGS sequence"/>
</dbReference>
<reference evidence="1 2" key="1">
    <citation type="submission" date="2018-02" db="EMBL/GenBank/DDBJ databases">
        <title>The draft genome of Sphingobacterium sp. 5JN-11.</title>
        <authorList>
            <person name="Liu L."/>
            <person name="Li L."/>
            <person name="Liang L."/>
            <person name="Zhang X."/>
            <person name="Wang T."/>
        </authorList>
    </citation>
    <scope>NUCLEOTIDE SEQUENCE [LARGE SCALE GENOMIC DNA]</scope>
    <source>
        <strain evidence="1 2">5JN-11</strain>
    </source>
</reference>